<accession>A0A918LGB8</accession>
<organism evidence="1 2">
    <name type="scientific">Streptomyces griseoviridis</name>
    <dbReference type="NCBI Taxonomy" id="45398"/>
    <lineage>
        <taxon>Bacteria</taxon>
        <taxon>Bacillati</taxon>
        <taxon>Actinomycetota</taxon>
        <taxon>Actinomycetes</taxon>
        <taxon>Kitasatosporales</taxon>
        <taxon>Streptomycetaceae</taxon>
        <taxon>Streptomyces</taxon>
    </lineage>
</organism>
<comment type="caution">
    <text evidence="1">The sequence shown here is derived from an EMBL/GenBank/DDBJ whole genome shotgun (WGS) entry which is preliminary data.</text>
</comment>
<keyword evidence="2" id="KW-1185">Reference proteome</keyword>
<proteinExistence type="predicted"/>
<evidence type="ECO:0000313" key="1">
    <source>
        <dbReference type="EMBL" id="GGS43368.1"/>
    </source>
</evidence>
<reference evidence="1" key="2">
    <citation type="submission" date="2020-09" db="EMBL/GenBank/DDBJ databases">
        <authorList>
            <person name="Sun Q."/>
            <person name="Ohkuma M."/>
        </authorList>
    </citation>
    <scope>NUCLEOTIDE SEQUENCE</scope>
    <source>
        <strain evidence="1">JCM 4234</strain>
    </source>
</reference>
<dbReference type="AlphaFoldDB" id="A0A918LGB8"/>
<reference evidence="1" key="1">
    <citation type="journal article" date="2014" name="Int. J. Syst. Evol. Microbiol.">
        <title>Complete genome sequence of Corynebacterium casei LMG S-19264T (=DSM 44701T), isolated from a smear-ripened cheese.</title>
        <authorList>
            <consortium name="US DOE Joint Genome Institute (JGI-PGF)"/>
            <person name="Walter F."/>
            <person name="Albersmeier A."/>
            <person name="Kalinowski J."/>
            <person name="Ruckert C."/>
        </authorList>
    </citation>
    <scope>NUCLEOTIDE SEQUENCE</scope>
    <source>
        <strain evidence="1">JCM 4234</strain>
    </source>
</reference>
<gene>
    <name evidence="1" type="ORF">GCM10010238_36320</name>
</gene>
<evidence type="ECO:0000313" key="2">
    <source>
        <dbReference type="Proteomes" id="UP000653493"/>
    </source>
</evidence>
<dbReference type="EMBL" id="BMSL01000009">
    <property type="protein sequence ID" value="GGS43368.1"/>
    <property type="molecule type" value="Genomic_DNA"/>
</dbReference>
<name>A0A918LGB8_STRGD</name>
<sequence length="232" mass="24011">MEQSGTPSLLKGAVQDLATGVASALSSGGHGPVSGGLSPAAAGADGFAPAAVRVLGADFLLPHVLAGTRPGAAELALFRQAVEAYPPRADAAPTVLWSHWAMRRTLRVLAPDTADGTTAEPRADWLELADWRTLTHQLSVLASLALPGADSAVARVAGRRNLDLARGFVRAVRRRDWLQAAGAGRWLSLLDGVPDTLGLPAGLDFVELMADGDPQVGLQVRAARRLATGALV</sequence>
<dbReference type="Proteomes" id="UP000653493">
    <property type="component" value="Unassembled WGS sequence"/>
</dbReference>
<protein>
    <submittedName>
        <fullName evidence="1">Uncharacterized protein</fullName>
    </submittedName>
</protein>